<name>A0ABQ6R8X2_9STAP</name>
<reference evidence="2 3" key="1">
    <citation type="submission" date="2019-09" db="EMBL/GenBank/DDBJ databases">
        <authorList>
            <person name="Mazhar S."/>
            <person name="Altermann E."/>
            <person name="Hill C."/>
            <person name="Mcauliffe O."/>
        </authorList>
    </citation>
    <scope>NUCLEOTIDE SEQUENCE [LARGE SCALE GENOMIC DNA]</scope>
    <source>
        <strain evidence="2 3">ATCC 51831</strain>
    </source>
</reference>
<dbReference type="EMBL" id="SCWC02000003">
    <property type="protein sequence ID" value="KAA1039580.1"/>
    <property type="molecule type" value="Genomic_DNA"/>
</dbReference>
<dbReference type="InterPro" id="IPR039564">
    <property type="entry name" value="Peptidase_C39-like"/>
</dbReference>
<dbReference type="PANTHER" id="PTHR37806">
    <property type="entry name" value="LMO0724 PROTEIN"/>
    <property type="match status" value="1"/>
</dbReference>
<feature type="domain" description="Peptidase C39-like" evidence="1">
    <location>
        <begin position="7"/>
        <end position="158"/>
    </location>
</feature>
<protein>
    <recommendedName>
        <fullName evidence="1">Peptidase C39-like domain-containing protein</fullName>
    </recommendedName>
</protein>
<gene>
    <name evidence="2" type="ORF">ERX35_005765</name>
</gene>
<dbReference type="RefSeq" id="WP_149458974.1">
    <property type="nucleotide sequence ID" value="NZ_SCWC02000003.1"/>
</dbReference>
<comment type="caution">
    <text evidence="2">The sequence shown here is derived from an EMBL/GenBank/DDBJ whole genome shotgun (WGS) entry which is preliminary data.</text>
</comment>
<dbReference type="Pfam" id="PF13529">
    <property type="entry name" value="Peptidase_C39_2"/>
    <property type="match status" value="1"/>
</dbReference>
<evidence type="ECO:0000313" key="2">
    <source>
        <dbReference type="EMBL" id="KAA1039580.1"/>
    </source>
</evidence>
<organism evidence="2 3">
    <name type="scientific">Macrococcus equipercicus</name>
    <dbReference type="NCBI Taxonomy" id="69967"/>
    <lineage>
        <taxon>Bacteria</taxon>
        <taxon>Bacillati</taxon>
        <taxon>Bacillota</taxon>
        <taxon>Bacilli</taxon>
        <taxon>Bacillales</taxon>
        <taxon>Staphylococcaceae</taxon>
        <taxon>Macrococcus</taxon>
    </lineage>
</organism>
<proteinExistence type="predicted"/>
<dbReference type="Gene3D" id="3.90.70.10">
    <property type="entry name" value="Cysteine proteinases"/>
    <property type="match status" value="1"/>
</dbReference>
<sequence>MRPSLLPVKPISQLAPKPMIMGCEGVAAAMILQYNHHSIPASDLMKQWPTHPDNPEIGYVGHPLMIKPGVHQTIFPSALVPYLQQFDSAIIDGSGQPLSYLETVLDGGQPVMLYHTHLGVPPMRRRFKTSSGLKHWVSNIHVTVLIGYDDRYYYFIDPLWMQFHQLLLPALWPSKRQIHRMRKQQLTKSYDAPGRMCLYKQS</sequence>
<accession>A0ABQ6R8X2</accession>
<keyword evidence="3" id="KW-1185">Reference proteome</keyword>
<evidence type="ECO:0000259" key="1">
    <source>
        <dbReference type="Pfam" id="PF13529"/>
    </source>
</evidence>
<evidence type="ECO:0000313" key="3">
    <source>
        <dbReference type="Proteomes" id="UP000295735"/>
    </source>
</evidence>
<dbReference type="PANTHER" id="PTHR37806:SF1">
    <property type="entry name" value="PEPTIDASE C39-LIKE DOMAIN-CONTAINING PROTEIN"/>
    <property type="match status" value="1"/>
</dbReference>
<dbReference type="Proteomes" id="UP000295735">
    <property type="component" value="Unassembled WGS sequence"/>
</dbReference>